<keyword evidence="1" id="KW-1133">Transmembrane helix</keyword>
<sequence length="159" mass="18574">MIFDYQTLSTAFFGFIGGIFGGVAINRISYFLQKKDERKDAISMEKLEYKNNLKNKLSEIAQTIQSTLRIEYELDLFKNELKIFSTQLTSILSKRPIDISPEIEDKLLGVDDSLRELSYYFYGIGSEIENEFELKCEELVERIIFNVLPEIDLQLFEQE</sequence>
<keyword evidence="1" id="KW-0812">Transmembrane</keyword>
<evidence type="ECO:0000256" key="1">
    <source>
        <dbReference type="SAM" id="Phobius"/>
    </source>
</evidence>
<dbReference type="GeneID" id="84229051"/>
<keyword evidence="3" id="KW-1185">Reference proteome</keyword>
<accession>A0AA51UGF0</accession>
<keyword evidence="1" id="KW-0472">Membrane</keyword>
<protein>
    <submittedName>
        <fullName evidence="2">Uncharacterized protein</fullName>
    </submittedName>
</protein>
<evidence type="ECO:0000313" key="3">
    <source>
        <dbReference type="Proteomes" id="UP001183006"/>
    </source>
</evidence>
<name>A0AA51UGF0_9EURY</name>
<dbReference type="EMBL" id="CP133594">
    <property type="protein sequence ID" value="WMW22784.1"/>
    <property type="molecule type" value="Genomic_DNA"/>
</dbReference>
<proteinExistence type="predicted"/>
<dbReference type="AlphaFoldDB" id="A0AA51UGF0"/>
<organism evidence="2 3">
    <name type="scientific">Methanolobus mangrovi</name>
    <dbReference type="NCBI Taxonomy" id="3072977"/>
    <lineage>
        <taxon>Archaea</taxon>
        <taxon>Methanobacteriati</taxon>
        <taxon>Methanobacteriota</taxon>
        <taxon>Stenosarchaea group</taxon>
        <taxon>Methanomicrobia</taxon>
        <taxon>Methanosarcinales</taxon>
        <taxon>Methanosarcinaceae</taxon>
        <taxon>Methanolobus</taxon>
    </lineage>
</organism>
<dbReference type="KEGG" id="mmav:RE476_02880"/>
<gene>
    <name evidence="2" type="ORF">RE476_02880</name>
</gene>
<dbReference type="RefSeq" id="WP_309308898.1">
    <property type="nucleotide sequence ID" value="NZ_CP133594.1"/>
</dbReference>
<feature type="transmembrane region" description="Helical" evidence="1">
    <location>
        <begin position="12"/>
        <end position="32"/>
    </location>
</feature>
<reference evidence="2" key="1">
    <citation type="submission" date="2023-08" db="EMBL/GenBank/DDBJ databases">
        <title>Methanolobus mangrovi sp. nov. and Methanolobus sediminis sp. nov, two novel methylotrophic methanogens isolated from mangrove sediments in China.</title>
        <authorList>
            <person name="Zhou J."/>
        </authorList>
    </citation>
    <scope>NUCLEOTIDE SEQUENCE</scope>
    <source>
        <strain evidence="2">FTZ2</strain>
    </source>
</reference>
<dbReference type="Proteomes" id="UP001183006">
    <property type="component" value="Chromosome"/>
</dbReference>
<evidence type="ECO:0000313" key="2">
    <source>
        <dbReference type="EMBL" id="WMW22784.1"/>
    </source>
</evidence>